<keyword evidence="15" id="KW-1185">Reference proteome</keyword>
<evidence type="ECO:0000256" key="5">
    <source>
        <dbReference type="ARBA" id="ARBA00022898"/>
    </source>
</evidence>
<comment type="similarity">
    <text evidence="3 11">Belongs to the cysteine synthase/cystathionine beta-synthase family.</text>
</comment>
<dbReference type="PROSITE" id="PS51371">
    <property type="entry name" value="CBS"/>
    <property type="match status" value="1"/>
</dbReference>
<evidence type="ECO:0000256" key="11">
    <source>
        <dbReference type="RuleBase" id="RU361204"/>
    </source>
</evidence>
<evidence type="ECO:0000256" key="8">
    <source>
        <dbReference type="ARBA" id="ARBA00026192"/>
    </source>
</evidence>
<dbReference type="Pfam" id="PF00571">
    <property type="entry name" value="CBS"/>
    <property type="match status" value="1"/>
</dbReference>
<dbReference type="InterPro" id="IPR050214">
    <property type="entry name" value="Cys_Synth/Cystath_Beta-Synth"/>
</dbReference>
<dbReference type="InterPro" id="IPR000644">
    <property type="entry name" value="CBS_dom"/>
</dbReference>
<feature type="region of interest" description="Disordered" evidence="12">
    <location>
        <begin position="340"/>
        <end position="363"/>
    </location>
</feature>
<evidence type="ECO:0000256" key="4">
    <source>
        <dbReference type="ARBA" id="ARBA00012041"/>
    </source>
</evidence>
<dbReference type="GO" id="GO:0004122">
    <property type="term" value="F:cystathionine beta-synthase activity"/>
    <property type="evidence" value="ECO:0007669"/>
    <property type="project" value="UniProtKB-UniRule"/>
</dbReference>
<dbReference type="InterPro" id="IPR005857">
    <property type="entry name" value="Cysta_beta_synth"/>
</dbReference>
<protein>
    <recommendedName>
        <fullName evidence="8 11">Cystathionine beta-synthase</fullName>
        <ecNumber evidence="4 11">4.2.1.22</ecNumber>
    </recommendedName>
</protein>
<feature type="compositionally biased region" description="Polar residues" evidence="12">
    <location>
        <begin position="349"/>
        <end position="362"/>
    </location>
</feature>
<keyword evidence="7 11" id="KW-0456">Lyase</keyword>
<dbReference type="OrthoDB" id="728at2759"/>
<dbReference type="GO" id="GO:0019343">
    <property type="term" value="P:cysteine biosynthetic process via cystathionine"/>
    <property type="evidence" value="ECO:0007669"/>
    <property type="project" value="UniProtKB-UniRule"/>
</dbReference>
<comment type="caution">
    <text evidence="14">The sequence shown here is derived from an EMBL/GenBank/DDBJ whole genome shotgun (WGS) entry which is preliminary data.</text>
</comment>
<dbReference type="FunFam" id="3.40.50.1100:FF:000118">
    <property type="entry name" value="Related to CYS4-cystathionine beta-synthase"/>
    <property type="match status" value="1"/>
</dbReference>
<evidence type="ECO:0000256" key="10">
    <source>
        <dbReference type="PROSITE-ProRule" id="PRU00703"/>
    </source>
</evidence>
<organism evidence="14 15">
    <name type="scientific">Neocucurbitaria cava</name>
    <dbReference type="NCBI Taxonomy" id="798079"/>
    <lineage>
        <taxon>Eukaryota</taxon>
        <taxon>Fungi</taxon>
        <taxon>Dikarya</taxon>
        <taxon>Ascomycota</taxon>
        <taxon>Pezizomycotina</taxon>
        <taxon>Dothideomycetes</taxon>
        <taxon>Pleosporomycetidae</taxon>
        <taxon>Pleosporales</taxon>
        <taxon>Pleosporineae</taxon>
        <taxon>Cucurbitariaceae</taxon>
        <taxon>Neocucurbitaria</taxon>
    </lineage>
</organism>
<evidence type="ECO:0000256" key="9">
    <source>
        <dbReference type="ARBA" id="ARBA00047490"/>
    </source>
</evidence>
<accession>A0A9W8Y0J4</accession>
<dbReference type="PANTHER" id="PTHR10314">
    <property type="entry name" value="CYSTATHIONINE BETA-SYNTHASE"/>
    <property type="match status" value="1"/>
</dbReference>
<dbReference type="CDD" id="cd01561">
    <property type="entry name" value="CBS_like"/>
    <property type="match status" value="1"/>
</dbReference>
<sequence>MSTTTRPAIPPVVMDNITQQIGNTPLVRLNKIPQSLGIRATVYAKIEAFNAGGSVKDRIALRMIEAAEKSGRIKPGDTLIEPTSGNTGIGLALVAAVKGYKTIITLPEKMSPEKVAVLKALGAEIIRTPTSAAWDSPESHIGVARKLVKELPNAHILDQYSNPDNPLAHEYGTAEEVWTQTDGKVTVLVAGAGTGGTITGLARGLRKHKQDVKIVAADPQGSILAVPASLNDEHVNEAYKVEGIGYDFIPEVLDQKTVDKWYKTDDRMSFQYARRLISEEGILCGGSSGSAMAAMVEAAQDMDLTEDDVVVVILPDSIRSYLSKFVDDDWLAANDLLPPTPPLTPNTNGAQQTISRRLSTSTKKSDAFHSATIASLRLKPVTTIPTNSPCSEAIETMREKGFDQLPVSTYSTSSGKARLVGLVTLGNLLSYIAQSRATPKSPVEEVMFDFRKLNEVVKDLGRLQLDGQKEEKKGGGRREFVEITKETSLSDLNKFFEWNSAAVVTERVEGEPRAVAVVTKVDLLTWMVRQGGLNGEAK</sequence>
<evidence type="ECO:0000256" key="1">
    <source>
        <dbReference type="ARBA" id="ARBA00001933"/>
    </source>
</evidence>
<gene>
    <name evidence="14" type="primary">CYS4</name>
    <name evidence="14" type="ORF">N0V83_010292</name>
</gene>
<proteinExistence type="inferred from homology"/>
<dbReference type="NCBIfam" id="TIGR01137">
    <property type="entry name" value="cysta_beta"/>
    <property type="match status" value="1"/>
</dbReference>
<dbReference type="InterPro" id="IPR001216">
    <property type="entry name" value="P-phosphate_BS"/>
</dbReference>
<reference evidence="14" key="1">
    <citation type="submission" date="2022-10" db="EMBL/GenBank/DDBJ databases">
        <title>Tapping the CABI collections for fungal endophytes: first genome assemblies for Collariella, Neodidymelliopsis, Ascochyta clinopodiicola, Didymella pomorum, Didymosphaeria variabile, Neocosmospora piperis and Neocucurbitaria cava.</title>
        <authorList>
            <person name="Hill R."/>
        </authorList>
    </citation>
    <scope>NUCLEOTIDE SEQUENCE</scope>
    <source>
        <strain evidence="14">IMI 356814</strain>
    </source>
</reference>
<evidence type="ECO:0000313" key="14">
    <source>
        <dbReference type="EMBL" id="KAJ4363172.1"/>
    </source>
</evidence>
<dbReference type="SUPFAM" id="SSF53686">
    <property type="entry name" value="Tryptophan synthase beta subunit-like PLP-dependent enzymes"/>
    <property type="match status" value="1"/>
</dbReference>
<dbReference type="PROSITE" id="PS00901">
    <property type="entry name" value="CYS_SYNTHASE"/>
    <property type="match status" value="1"/>
</dbReference>
<comment type="cofactor">
    <cofactor evidence="1 11">
        <name>pyridoxal 5'-phosphate</name>
        <dbReference type="ChEBI" id="CHEBI:597326"/>
    </cofactor>
</comment>
<dbReference type="SMART" id="SM00116">
    <property type="entry name" value="CBS"/>
    <property type="match status" value="1"/>
</dbReference>
<dbReference type="EC" id="4.2.1.22" evidence="4 11"/>
<dbReference type="FunFam" id="3.40.50.1100:FF:000003">
    <property type="entry name" value="Cystathionine beta-synthase"/>
    <property type="match status" value="1"/>
</dbReference>
<keyword evidence="6 10" id="KW-0129">CBS domain</keyword>
<dbReference type="Proteomes" id="UP001140560">
    <property type="component" value="Unassembled WGS sequence"/>
</dbReference>
<evidence type="ECO:0000256" key="7">
    <source>
        <dbReference type="ARBA" id="ARBA00023239"/>
    </source>
</evidence>
<dbReference type="InterPro" id="IPR036052">
    <property type="entry name" value="TrpB-like_PALP_sf"/>
</dbReference>
<dbReference type="GO" id="GO:0006535">
    <property type="term" value="P:cysteine biosynthetic process from serine"/>
    <property type="evidence" value="ECO:0007669"/>
    <property type="project" value="UniProtKB-UniRule"/>
</dbReference>
<dbReference type="GO" id="GO:0005737">
    <property type="term" value="C:cytoplasm"/>
    <property type="evidence" value="ECO:0007669"/>
    <property type="project" value="InterPro"/>
</dbReference>
<dbReference type="EMBL" id="JAPEUY010000020">
    <property type="protein sequence ID" value="KAJ4363172.1"/>
    <property type="molecule type" value="Genomic_DNA"/>
</dbReference>
<keyword evidence="11" id="KW-0028">Amino-acid biosynthesis</keyword>
<dbReference type="InterPro" id="IPR001926">
    <property type="entry name" value="TrpB-like_PALP"/>
</dbReference>
<evidence type="ECO:0000313" key="15">
    <source>
        <dbReference type="Proteomes" id="UP001140560"/>
    </source>
</evidence>
<feature type="domain" description="CBS" evidence="13">
    <location>
        <begin position="377"/>
        <end position="438"/>
    </location>
</feature>
<dbReference type="SUPFAM" id="SSF54631">
    <property type="entry name" value="CBS-domain pair"/>
    <property type="match status" value="1"/>
</dbReference>
<dbReference type="AlphaFoldDB" id="A0A9W8Y0J4"/>
<evidence type="ECO:0000256" key="3">
    <source>
        <dbReference type="ARBA" id="ARBA00007103"/>
    </source>
</evidence>
<evidence type="ECO:0000256" key="6">
    <source>
        <dbReference type="ARBA" id="ARBA00023122"/>
    </source>
</evidence>
<comment type="catalytic activity">
    <reaction evidence="9 11">
        <text>L-homocysteine + L-serine = L,L-cystathionine + H2O</text>
        <dbReference type="Rhea" id="RHEA:10112"/>
        <dbReference type="ChEBI" id="CHEBI:15377"/>
        <dbReference type="ChEBI" id="CHEBI:33384"/>
        <dbReference type="ChEBI" id="CHEBI:58161"/>
        <dbReference type="ChEBI" id="CHEBI:58199"/>
        <dbReference type="EC" id="4.2.1.22"/>
    </reaction>
</comment>
<name>A0A9W8Y0J4_9PLEO</name>
<evidence type="ECO:0000256" key="2">
    <source>
        <dbReference type="ARBA" id="ARBA00005003"/>
    </source>
</evidence>
<evidence type="ECO:0000259" key="13">
    <source>
        <dbReference type="PROSITE" id="PS51371"/>
    </source>
</evidence>
<keyword evidence="11" id="KW-0198">Cysteine biosynthesis</keyword>
<dbReference type="InterPro" id="IPR046342">
    <property type="entry name" value="CBS_dom_sf"/>
</dbReference>
<comment type="pathway">
    <text evidence="2">Amino-acid biosynthesis; L-cysteine biosynthesis; L-cysteine from L-homocysteine and L-serine: step 1/2.</text>
</comment>
<keyword evidence="5 11" id="KW-0663">Pyridoxal phosphate</keyword>
<dbReference type="Pfam" id="PF00291">
    <property type="entry name" value="PALP"/>
    <property type="match status" value="1"/>
</dbReference>
<evidence type="ECO:0000256" key="12">
    <source>
        <dbReference type="SAM" id="MobiDB-lite"/>
    </source>
</evidence>
<dbReference type="Gene3D" id="3.40.50.1100">
    <property type="match status" value="2"/>
</dbReference>
<dbReference type="Gene3D" id="3.10.580.10">
    <property type="entry name" value="CBS-domain"/>
    <property type="match status" value="1"/>
</dbReference>